<accession>A0ABD2VCZ0</accession>
<name>A0ABD2VCZ0_9SOLN</name>
<feature type="signal peptide" evidence="2">
    <location>
        <begin position="1"/>
        <end position="21"/>
    </location>
</feature>
<evidence type="ECO:0000313" key="3">
    <source>
        <dbReference type="EMBL" id="KAL3378943.1"/>
    </source>
</evidence>
<dbReference type="PANTHER" id="PTHR34278:SF1">
    <property type="entry name" value="PROTEIN THI031, PUTATIVE-RELATED"/>
    <property type="match status" value="1"/>
</dbReference>
<sequence length="224" mass="25395">PVHSFIFQIILFFILVEKKDSFSSTCRKKMRREGRQHGMVRTYPILPSPWNPRPEPRHMNKSNSPPTAGLFAKVPTKPSNHSKFTGKCGRPRCTSCHIHPAGKSKDKTKGTQKIKGYGDVVSLVTWRVVDARPGLNFSGFSATGILDHLDSDCSYYMDHDDHEIYYDAADEGYGDQELVVDSDWCPAIGVEIEETDEEKMSFCEVGFVWENVEEDEDWCVVEGI</sequence>
<reference evidence="3 4" key="1">
    <citation type="submission" date="2024-05" db="EMBL/GenBank/DDBJ databases">
        <title>De novo assembly of an allotetraploid wild potato.</title>
        <authorList>
            <person name="Hosaka A.J."/>
        </authorList>
    </citation>
    <scope>NUCLEOTIDE SEQUENCE [LARGE SCALE GENOMIC DNA]</scope>
    <source>
        <tissue evidence="3">Young leaves</tissue>
    </source>
</reference>
<protein>
    <recommendedName>
        <fullName evidence="5">Hop-interacting protein</fullName>
    </recommendedName>
</protein>
<dbReference type="EMBL" id="JBJKTR010000002">
    <property type="protein sequence ID" value="KAL3378943.1"/>
    <property type="molecule type" value="Genomic_DNA"/>
</dbReference>
<dbReference type="PANTHER" id="PTHR34278">
    <property type="entry name" value="PROTEIN THI031, PUTATIVE-RELATED"/>
    <property type="match status" value="1"/>
</dbReference>
<dbReference type="Proteomes" id="UP001627284">
    <property type="component" value="Unassembled WGS sequence"/>
</dbReference>
<evidence type="ECO:0008006" key="5">
    <source>
        <dbReference type="Google" id="ProtNLM"/>
    </source>
</evidence>
<feature type="non-terminal residue" evidence="3">
    <location>
        <position position="1"/>
    </location>
</feature>
<dbReference type="AlphaFoldDB" id="A0ABD2VCZ0"/>
<evidence type="ECO:0000313" key="4">
    <source>
        <dbReference type="Proteomes" id="UP001627284"/>
    </source>
</evidence>
<organism evidence="3 4">
    <name type="scientific">Solanum stoloniferum</name>
    <dbReference type="NCBI Taxonomy" id="62892"/>
    <lineage>
        <taxon>Eukaryota</taxon>
        <taxon>Viridiplantae</taxon>
        <taxon>Streptophyta</taxon>
        <taxon>Embryophyta</taxon>
        <taxon>Tracheophyta</taxon>
        <taxon>Spermatophyta</taxon>
        <taxon>Magnoliopsida</taxon>
        <taxon>eudicotyledons</taxon>
        <taxon>Gunneridae</taxon>
        <taxon>Pentapetalae</taxon>
        <taxon>asterids</taxon>
        <taxon>lamiids</taxon>
        <taxon>Solanales</taxon>
        <taxon>Solanaceae</taxon>
        <taxon>Solanoideae</taxon>
        <taxon>Solaneae</taxon>
        <taxon>Solanum</taxon>
    </lineage>
</organism>
<feature type="chain" id="PRO_5044763087" description="Hop-interacting protein" evidence="2">
    <location>
        <begin position="22"/>
        <end position="224"/>
    </location>
</feature>
<keyword evidence="2" id="KW-0732">Signal</keyword>
<comment type="caution">
    <text evidence="3">The sequence shown here is derived from an EMBL/GenBank/DDBJ whole genome shotgun (WGS) entry which is preliminary data.</text>
</comment>
<evidence type="ECO:0000256" key="2">
    <source>
        <dbReference type="SAM" id="SignalP"/>
    </source>
</evidence>
<proteinExistence type="predicted"/>
<feature type="region of interest" description="Disordered" evidence="1">
    <location>
        <begin position="42"/>
        <end position="63"/>
    </location>
</feature>
<evidence type="ECO:0000256" key="1">
    <source>
        <dbReference type="SAM" id="MobiDB-lite"/>
    </source>
</evidence>
<gene>
    <name evidence="3" type="ORF">AABB24_004724</name>
</gene>
<keyword evidence="4" id="KW-1185">Reference proteome</keyword>